<sequence length="107" mass="12185">MIWIHRFEMSSGHGKRQVTKVYDRDDVALENQMLLGGELEEYESVALIQAINDLVLDEVSCLIDDMSTPGLGSPRELEAGSPEWDCWKVKTLNNIRNILYGKFEKIA</sequence>
<keyword evidence="2" id="KW-1185">Reference proteome</keyword>
<dbReference type="KEGG" id="vg:65053045"/>
<accession>A0A514DKP7</accession>
<dbReference type="RefSeq" id="YP_010064591.1">
    <property type="nucleotide sequence ID" value="NC_054892.1"/>
</dbReference>
<evidence type="ECO:0000313" key="2">
    <source>
        <dbReference type="Proteomes" id="UP000315658"/>
    </source>
</evidence>
<protein>
    <submittedName>
        <fullName evidence="1">Uncharacterized protein</fullName>
    </submittedName>
</protein>
<proteinExistence type="predicted"/>
<dbReference type="GeneID" id="65053045"/>
<dbReference type="EMBL" id="MN090155">
    <property type="protein sequence ID" value="QDH94225.1"/>
    <property type="molecule type" value="Genomic_DNA"/>
</dbReference>
<name>A0A514DKP7_9CAUD</name>
<evidence type="ECO:0000313" key="1">
    <source>
        <dbReference type="EMBL" id="QDH94225.1"/>
    </source>
</evidence>
<reference evidence="1 2" key="1">
    <citation type="submission" date="2019-06" db="EMBL/GenBank/DDBJ databases">
        <title>Complete genome sequence of the virus isoalte vB_EcoS_PHB17 infecting Shiga toxin-producing Escherichia.</title>
        <authorList>
            <person name="Chen Y."/>
            <person name="Qian P."/>
            <person name="Song J."/>
            <person name="Li X."/>
        </authorList>
    </citation>
    <scope>NUCLEOTIDE SEQUENCE [LARGE SCALE GENOMIC DNA]</scope>
</reference>
<dbReference type="Proteomes" id="UP000315658">
    <property type="component" value="Segment"/>
</dbReference>
<organism evidence="1 2">
    <name type="scientific">Escherichia phage vB_EcoS_PHB17</name>
    <dbReference type="NCBI Taxonomy" id="2591407"/>
    <lineage>
        <taxon>Viruses</taxon>
        <taxon>Duplodnaviria</taxon>
        <taxon>Heunggongvirae</taxon>
        <taxon>Uroviricota</taxon>
        <taxon>Caudoviricetes</taxon>
        <taxon>Drexlerviridae</taxon>
        <taxon>Tempevirinae</taxon>
        <taxon>Baihuvirus</taxon>
        <taxon>Baihuvirus PHB17</taxon>
        <taxon>Changchunvirus PHB17</taxon>
    </lineage>
</organism>